<dbReference type="EMBL" id="JADDIV010000002">
    <property type="protein sequence ID" value="MBE7367179.1"/>
    <property type="molecule type" value="Genomic_DNA"/>
</dbReference>
<protein>
    <recommendedName>
        <fullName evidence="3">Tetratricopeptide repeat protein</fullName>
    </recommendedName>
</protein>
<comment type="caution">
    <text evidence="1">The sequence shown here is derived from an EMBL/GenBank/DDBJ whole genome shotgun (WGS) entry which is preliminary data.</text>
</comment>
<dbReference type="SUPFAM" id="SSF48452">
    <property type="entry name" value="TPR-like"/>
    <property type="match status" value="1"/>
</dbReference>
<keyword evidence="2" id="KW-1185">Reference proteome</keyword>
<dbReference type="Gene3D" id="1.25.40.10">
    <property type="entry name" value="Tetratricopeptide repeat domain"/>
    <property type="match status" value="1"/>
</dbReference>
<organism evidence="1 2">
    <name type="scientific">Ramlibacter pallidus</name>
    <dbReference type="NCBI Taxonomy" id="2780087"/>
    <lineage>
        <taxon>Bacteria</taxon>
        <taxon>Pseudomonadati</taxon>
        <taxon>Pseudomonadota</taxon>
        <taxon>Betaproteobacteria</taxon>
        <taxon>Burkholderiales</taxon>
        <taxon>Comamonadaceae</taxon>
        <taxon>Ramlibacter</taxon>
    </lineage>
</organism>
<name>A0ABR9S0Y5_9BURK</name>
<dbReference type="SMART" id="SM00028">
    <property type="entry name" value="TPR"/>
    <property type="match status" value="3"/>
</dbReference>
<sequence length="185" mass="19681">MTENPRFDQLLAQGLEASRDNRTDAALELFAQASAAAPGSGVPHFLMGSEHASAGDIQAAELAFANAVLLAPEFHLARYQLGLLQFSSDRAAVALITWQPLFSLPESDPLRHFVSGFAALAQDRFQEALHHYRAGLQRNDDNPAVSADIGKVIAAVEQLMQPPAAGQPAAAASHVLLSGYSKGMH</sequence>
<dbReference type="InterPro" id="IPR011990">
    <property type="entry name" value="TPR-like_helical_dom_sf"/>
</dbReference>
<gene>
    <name evidence="1" type="ORF">IM787_06365</name>
</gene>
<evidence type="ECO:0008006" key="3">
    <source>
        <dbReference type="Google" id="ProtNLM"/>
    </source>
</evidence>
<dbReference type="RefSeq" id="WP_193675805.1">
    <property type="nucleotide sequence ID" value="NZ_JADDIV010000002.1"/>
</dbReference>
<proteinExistence type="predicted"/>
<evidence type="ECO:0000313" key="2">
    <source>
        <dbReference type="Proteomes" id="UP000806285"/>
    </source>
</evidence>
<evidence type="ECO:0000313" key="1">
    <source>
        <dbReference type="EMBL" id="MBE7367179.1"/>
    </source>
</evidence>
<dbReference type="Proteomes" id="UP000806285">
    <property type="component" value="Unassembled WGS sequence"/>
</dbReference>
<dbReference type="InterPro" id="IPR019734">
    <property type="entry name" value="TPR_rpt"/>
</dbReference>
<accession>A0ABR9S0Y5</accession>
<reference evidence="1 2" key="1">
    <citation type="submission" date="2020-10" db="EMBL/GenBank/DDBJ databases">
        <title>Ramlibacter sp. HM2 16S ribosomal RNA gene Genome sequencing and assembly.</title>
        <authorList>
            <person name="Kang M."/>
        </authorList>
    </citation>
    <scope>NUCLEOTIDE SEQUENCE [LARGE SCALE GENOMIC DNA]</scope>
    <source>
        <strain evidence="1 2">HM2</strain>
    </source>
</reference>